<protein>
    <submittedName>
        <fullName evidence="1">Uncharacterized protein</fullName>
    </submittedName>
</protein>
<keyword evidence="2" id="KW-1185">Reference proteome</keyword>
<organism evidence="1 2">
    <name type="scientific">Xanthocytophaga agilis</name>
    <dbReference type="NCBI Taxonomy" id="3048010"/>
    <lineage>
        <taxon>Bacteria</taxon>
        <taxon>Pseudomonadati</taxon>
        <taxon>Bacteroidota</taxon>
        <taxon>Cytophagia</taxon>
        <taxon>Cytophagales</taxon>
        <taxon>Rhodocytophagaceae</taxon>
        <taxon>Xanthocytophaga</taxon>
    </lineage>
</organism>
<accession>A0AAE3UFY3</accession>
<name>A0AAE3UFY3_9BACT</name>
<dbReference type="EMBL" id="JASJOU010000004">
    <property type="protein sequence ID" value="MDJ1501827.1"/>
    <property type="molecule type" value="Genomic_DNA"/>
</dbReference>
<comment type="caution">
    <text evidence="1">The sequence shown here is derived from an EMBL/GenBank/DDBJ whole genome shotgun (WGS) entry which is preliminary data.</text>
</comment>
<evidence type="ECO:0000313" key="2">
    <source>
        <dbReference type="Proteomes" id="UP001232063"/>
    </source>
</evidence>
<gene>
    <name evidence="1" type="ORF">QNI22_14260</name>
</gene>
<dbReference type="Proteomes" id="UP001232063">
    <property type="component" value="Unassembled WGS sequence"/>
</dbReference>
<dbReference type="RefSeq" id="WP_314511486.1">
    <property type="nucleotide sequence ID" value="NZ_JASJOU010000004.1"/>
</dbReference>
<dbReference type="AlphaFoldDB" id="A0AAE3UFY3"/>
<evidence type="ECO:0000313" key="1">
    <source>
        <dbReference type="EMBL" id="MDJ1501827.1"/>
    </source>
</evidence>
<sequence length="202" mass="23084">MTKTEALSTLSFHLNILKHITSNPLLTHISSNAVANNQDVANKQIDQVRVLYSETYQESQAHLLRLQIIQQCVTHGLDNTTEGKDPYQIIVEQFTSNAWHKKFPLDTLSLSLTAIMRNFDQIEKAKADMIHSVSQWFLVDILSIDEQIRATIEADIQKAADQKYLSAIELSFLIGSWKEDMQRVYQLARERTGLEEIGELVQ</sequence>
<reference evidence="1" key="1">
    <citation type="submission" date="2023-05" db="EMBL/GenBank/DDBJ databases">
        <authorList>
            <person name="Zhang X."/>
        </authorList>
    </citation>
    <scope>NUCLEOTIDE SEQUENCE</scope>
    <source>
        <strain evidence="1">BD1B2-1</strain>
    </source>
</reference>
<proteinExistence type="predicted"/>